<dbReference type="InterPro" id="IPR008979">
    <property type="entry name" value="Galactose-bd-like_sf"/>
</dbReference>
<dbReference type="PROSITE" id="PS50022">
    <property type="entry name" value="FA58C_3"/>
    <property type="match status" value="3"/>
</dbReference>
<keyword evidence="4" id="KW-1185">Reference proteome</keyword>
<feature type="domain" description="F5/8 type C" evidence="2">
    <location>
        <begin position="325"/>
        <end position="463"/>
    </location>
</feature>
<gene>
    <name evidence="3" type="ORF">ACFOHL_03115</name>
</gene>
<feature type="chain" id="PRO_5045337112" evidence="1">
    <location>
        <begin position="25"/>
        <end position="940"/>
    </location>
</feature>
<dbReference type="EMBL" id="JBHRSW010000005">
    <property type="protein sequence ID" value="MFC3120602.1"/>
    <property type="molecule type" value="Genomic_DNA"/>
</dbReference>
<protein>
    <submittedName>
        <fullName evidence="3">Discoidin domain-containing protein</fullName>
    </submittedName>
</protein>
<feature type="domain" description="F5/8 type C" evidence="2">
    <location>
        <begin position="785"/>
        <end position="938"/>
    </location>
</feature>
<evidence type="ECO:0000259" key="2">
    <source>
        <dbReference type="PROSITE" id="PS50022"/>
    </source>
</evidence>
<organism evidence="3 4">
    <name type="scientific">Agaribacter flavus</name>
    <dbReference type="NCBI Taxonomy" id="1902781"/>
    <lineage>
        <taxon>Bacteria</taxon>
        <taxon>Pseudomonadati</taxon>
        <taxon>Pseudomonadota</taxon>
        <taxon>Gammaproteobacteria</taxon>
        <taxon>Alteromonadales</taxon>
        <taxon>Alteromonadaceae</taxon>
        <taxon>Agaribacter</taxon>
    </lineage>
</organism>
<feature type="signal peptide" evidence="1">
    <location>
        <begin position="1"/>
        <end position="24"/>
    </location>
</feature>
<evidence type="ECO:0000313" key="3">
    <source>
        <dbReference type="EMBL" id="MFC3120602.1"/>
    </source>
</evidence>
<proteinExistence type="predicted"/>
<keyword evidence="1" id="KW-0732">Signal</keyword>
<dbReference type="Gene3D" id="2.60.120.260">
    <property type="entry name" value="Galactose-binding domain-like"/>
    <property type="match status" value="4"/>
</dbReference>
<evidence type="ECO:0000256" key="1">
    <source>
        <dbReference type="SAM" id="SignalP"/>
    </source>
</evidence>
<evidence type="ECO:0000313" key="4">
    <source>
        <dbReference type="Proteomes" id="UP001595478"/>
    </source>
</evidence>
<feature type="domain" description="F5/8 type C" evidence="2">
    <location>
        <begin position="630"/>
        <end position="745"/>
    </location>
</feature>
<sequence length="940" mass="100916">MKTFKKLKLSAAVTVAIISLVGCSADEPQPQELPPRAPVATFTSADVMGAAVKGTFASAEVSVTQMNGANVSIASDNLSSANGEINIEIQGDAGFGLDSMMEIMVTAGSGASMICDAPMCGDVAMGEVLSGGALEGTSLRSFTYVGVPYANAADGTQDASFQASALTTVASNLIDNAAAAGRNVGVRELFEAAMLEFSETTLKGLGVFAPGLNVYTTPLISAESYDNFVVGQTCTTGDSGEVCVDDLAPPSVIKASLVNAAFANIAEGETFNEKMANASAAIQAAIDGDTLALEPLRERLLASVSAVPFLSELRLSAEEVVDLELEFIEDGASSGPIKEITTSENVASATITARNRISEGEAEDKAFDGRTDTKWLDHNDFGPAPSAEDPSWIQIEFAESQAVNTIAITSANDAPERDIENFSVSGSFDGLTFVSLGEFIGLSFEERFERQMFTFSNGLAFPIYRIDITKNLGDVGLTQVAEFDFLGPVFADLDHSDVEAKSIVARAFISDGENQDKAFDNDPQTKWLDNAGVPSEEDPAWVQVTFDLPVAVNTLALTSANDAPSRDPENFSLWARNSEEDPWIEIGSVLGESFDERFERKSFSFQNQLAYSIYRVNITKNFGNDSLMQVAEIELIGAEVPGQNQARTEGASYVARAFISDGENQDKAFDGDANTKWLDNAGVPSIEDPSWVQIDLVEAKTVNTLSLTSANDAPERDPENFSVWASNDGGNSWIELAAWIGESFDERFQQRNFVFSNLLPFSTYRFNITKNFGNSNLMQIAEIGLIGPQYAGVDHSSTDGAVYSARASISEGENQDKVFDDDINTKWLDNASVPSVDNPAWVQVDLPSAKVVSALAVTSANDAPDRDPENFELWGSNDGGATWEVIGTWVGESFDSRFQRRSFDVANGFAYTSYRFNVSKNAGNSNLMQIAEIELIGLDN</sequence>
<dbReference type="Pfam" id="PF00754">
    <property type="entry name" value="F5_F8_type_C"/>
    <property type="match status" value="3"/>
</dbReference>
<accession>A0ABV7FJY0</accession>
<dbReference type="InterPro" id="IPR000421">
    <property type="entry name" value="FA58C"/>
</dbReference>
<dbReference type="Proteomes" id="UP001595478">
    <property type="component" value="Unassembled WGS sequence"/>
</dbReference>
<comment type="caution">
    <text evidence="3">The sequence shown here is derived from an EMBL/GenBank/DDBJ whole genome shotgun (WGS) entry which is preliminary data.</text>
</comment>
<dbReference type="PROSITE" id="PS51257">
    <property type="entry name" value="PROKAR_LIPOPROTEIN"/>
    <property type="match status" value="1"/>
</dbReference>
<dbReference type="SUPFAM" id="SSF49785">
    <property type="entry name" value="Galactose-binding domain-like"/>
    <property type="match status" value="4"/>
</dbReference>
<reference evidence="4" key="1">
    <citation type="journal article" date="2019" name="Int. J. Syst. Evol. Microbiol.">
        <title>The Global Catalogue of Microorganisms (GCM) 10K type strain sequencing project: providing services to taxonomists for standard genome sequencing and annotation.</title>
        <authorList>
            <consortium name="The Broad Institute Genomics Platform"/>
            <consortium name="The Broad Institute Genome Sequencing Center for Infectious Disease"/>
            <person name="Wu L."/>
            <person name="Ma J."/>
        </authorList>
    </citation>
    <scope>NUCLEOTIDE SEQUENCE [LARGE SCALE GENOMIC DNA]</scope>
    <source>
        <strain evidence="4">KCTC 52473</strain>
    </source>
</reference>
<dbReference type="RefSeq" id="WP_376918737.1">
    <property type="nucleotide sequence ID" value="NZ_JBHRSW010000005.1"/>
</dbReference>
<name>A0ABV7FJY0_9ALTE</name>